<dbReference type="InterPro" id="IPR050638">
    <property type="entry name" value="AA-Vitamin_Transporters"/>
</dbReference>
<evidence type="ECO:0000313" key="8">
    <source>
        <dbReference type="EMBL" id="TQF16573.1"/>
    </source>
</evidence>
<keyword evidence="3 6" id="KW-0812">Transmembrane</keyword>
<comment type="caution">
    <text evidence="8">The sequence shown here is derived from an EMBL/GenBank/DDBJ whole genome shotgun (WGS) entry which is preliminary data.</text>
</comment>
<dbReference type="InterPro" id="IPR037185">
    <property type="entry name" value="EmrE-like"/>
</dbReference>
<feature type="transmembrane region" description="Helical" evidence="6">
    <location>
        <begin position="76"/>
        <end position="96"/>
    </location>
</feature>
<reference evidence="8 9" key="1">
    <citation type="submission" date="2019-06" db="EMBL/GenBank/DDBJ databases">
        <authorList>
            <person name="Livingstone P."/>
            <person name="Whitworth D."/>
        </authorList>
    </citation>
    <scope>NUCLEOTIDE SEQUENCE [LARGE SCALE GENOMIC DNA]</scope>
    <source>
        <strain evidence="8 9">AM401</strain>
    </source>
</reference>
<evidence type="ECO:0000259" key="7">
    <source>
        <dbReference type="Pfam" id="PF00892"/>
    </source>
</evidence>
<feature type="transmembrane region" description="Helical" evidence="6">
    <location>
        <begin position="20"/>
        <end position="40"/>
    </location>
</feature>
<dbReference type="AlphaFoldDB" id="A0A540X5R2"/>
<dbReference type="Pfam" id="PF00892">
    <property type="entry name" value="EamA"/>
    <property type="match status" value="2"/>
</dbReference>
<name>A0A540X5R2_9BACT</name>
<feature type="transmembrane region" description="Helical" evidence="6">
    <location>
        <begin position="281"/>
        <end position="300"/>
    </location>
</feature>
<evidence type="ECO:0000256" key="1">
    <source>
        <dbReference type="ARBA" id="ARBA00004141"/>
    </source>
</evidence>
<feature type="transmembrane region" description="Helical" evidence="6">
    <location>
        <begin position="102"/>
        <end position="120"/>
    </location>
</feature>
<dbReference type="InterPro" id="IPR000620">
    <property type="entry name" value="EamA_dom"/>
</dbReference>
<feature type="domain" description="EamA" evidence="7">
    <location>
        <begin position="163"/>
        <end position="298"/>
    </location>
</feature>
<feature type="transmembrane region" description="Helical" evidence="6">
    <location>
        <begin position="225"/>
        <end position="248"/>
    </location>
</feature>
<comment type="subcellular location">
    <subcellularLocation>
        <location evidence="1">Membrane</location>
        <topology evidence="1">Multi-pass membrane protein</topology>
    </subcellularLocation>
</comment>
<evidence type="ECO:0000256" key="3">
    <source>
        <dbReference type="ARBA" id="ARBA00022692"/>
    </source>
</evidence>
<accession>A0A540X5R2</accession>
<evidence type="ECO:0000256" key="4">
    <source>
        <dbReference type="ARBA" id="ARBA00022989"/>
    </source>
</evidence>
<dbReference type="GO" id="GO:0016020">
    <property type="term" value="C:membrane"/>
    <property type="evidence" value="ECO:0007669"/>
    <property type="project" value="UniProtKB-SubCell"/>
</dbReference>
<proteinExistence type="inferred from homology"/>
<dbReference type="EMBL" id="VIFM01000021">
    <property type="protein sequence ID" value="TQF16573.1"/>
    <property type="molecule type" value="Genomic_DNA"/>
</dbReference>
<evidence type="ECO:0000256" key="6">
    <source>
        <dbReference type="SAM" id="Phobius"/>
    </source>
</evidence>
<evidence type="ECO:0000256" key="5">
    <source>
        <dbReference type="ARBA" id="ARBA00023136"/>
    </source>
</evidence>
<protein>
    <submittedName>
        <fullName evidence="8">EamA family transporter</fullName>
    </submittedName>
</protein>
<feature type="transmembrane region" description="Helical" evidence="6">
    <location>
        <begin position="193"/>
        <end position="213"/>
    </location>
</feature>
<feature type="transmembrane region" description="Helical" evidence="6">
    <location>
        <begin position="255"/>
        <end position="275"/>
    </location>
</feature>
<sequence>MDSATASGTVKPAGSLKVALAYCTCFILWGSTWSVVKVGLEDLPPLRFLGTRMLVAGLFLLPFARSRGRVDARTGGRIAALGLLQLAVPFGLLFFAQQWIPSSWAALLFSTFPLWLLLIGRVLMPDQPLTPGKLLAASLGAVGVVVLHSSGVEGLALSGKVLLGVVMTLVAVAIIAVANVLARRYMSHVPAQVLVFGQTLSSAVPLLALSFLLEADSPGNWTPRAMGAVFYLAVFGTAFTYLCLYWLLPRISLTALGAMALLDTLVAVVLGVAFLGEPFTLSLVVGGALILGGAALANVLPKEATPRPTDEGTPS</sequence>
<keyword evidence="9" id="KW-1185">Reference proteome</keyword>
<feature type="transmembrane region" description="Helical" evidence="6">
    <location>
        <begin position="161"/>
        <end position="181"/>
    </location>
</feature>
<evidence type="ECO:0000256" key="2">
    <source>
        <dbReference type="ARBA" id="ARBA00007362"/>
    </source>
</evidence>
<keyword evidence="4 6" id="KW-1133">Transmembrane helix</keyword>
<feature type="transmembrane region" description="Helical" evidence="6">
    <location>
        <begin position="46"/>
        <end position="64"/>
    </location>
</feature>
<dbReference type="RefSeq" id="WP_141641755.1">
    <property type="nucleotide sequence ID" value="NZ_VIFM01000021.1"/>
</dbReference>
<comment type="similarity">
    <text evidence="2">Belongs to the EamA transporter family.</text>
</comment>
<dbReference type="PANTHER" id="PTHR32322:SF2">
    <property type="entry name" value="EAMA DOMAIN-CONTAINING PROTEIN"/>
    <property type="match status" value="1"/>
</dbReference>
<keyword evidence="5 6" id="KW-0472">Membrane</keyword>
<dbReference type="PANTHER" id="PTHR32322">
    <property type="entry name" value="INNER MEMBRANE TRANSPORTER"/>
    <property type="match status" value="1"/>
</dbReference>
<feature type="domain" description="EamA" evidence="7">
    <location>
        <begin position="20"/>
        <end position="147"/>
    </location>
</feature>
<dbReference type="OrthoDB" id="9809509at2"/>
<organism evidence="8 9">
    <name type="scientific">Myxococcus llanfairpwllgwyngyllgogerychwyrndrobwllllantysiliogogogochensis</name>
    <dbReference type="NCBI Taxonomy" id="2590453"/>
    <lineage>
        <taxon>Bacteria</taxon>
        <taxon>Pseudomonadati</taxon>
        <taxon>Myxococcota</taxon>
        <taxon>Myxococcia</taxon>
        <taxon>Myxococcales</taxon>
        <taxon>Cystobacterineae</taxon>
        <taxon>Myxococcaceae</taxon>
        <taxon>Myxococcus</taxon>
    </lineage>
</organism>
<dbReference type="Proteomes" id="UP000315369">
    <property type="component" value="Unassembled WGS sequence"/>
</dbReference>
<dbReference type="SUPFAM" id="SSF103481">
    <property type="entry name" value="Multidrug resistance efflux transporter EmrE"/>
    <property type="match status" value="2"/>
</dbReference>
<feature type="transmembrane region" description="Helical" evidence="6">
    <location>
        <begin position="132"/>
        <end position="149"/>
    </location>
</feature>
<evidence type="ECO:0000313" key="9">
    <source>
        <dbReference type="Proteomes" id="UP000315369"/>
    </source>
</evidence>
<gene>
    <name evidence="8" type="ORF">FJV41_07645</name>
</gene>